<keyword evidence="3" id="KW-1185">Reference proteome</keyword>
<name>A0AAD5DMV6_9CHLO</name>
<comment type="caution">
    <text evidence="2">The sequence shown here is derived from an EMBL/GenBank/DDBJ whole genome shotgun (WGS) entry which is preliminary data.</text>
</comment>
<sequence>MAVALFRRVYLRRSKDERAALLRELLMAQSLLAAALWVAVKFEANRSATPDSHIMSRITGVPAGLIRDQERAILADLSWDLMPAAREACAVGPPDDECCADQQRQLAELALQPQGEGPEPEPMATTPAPEPQPTWQQAPPPPRQPAPQQPQQAQQAQHPHARQLAVLLASQAQVSMPPAAQRALQALLPTNLLPGGADAGSQLSGQLSGQLAAANLECLPSPSLLTRLMAGEL</sequence>
<dbReference type="EMBL" id="JADXDR010000108">
    <property type="protein sequence ID" value="KAI7839071.1"/>
    <property type="molecule type" value="Genomic_DNA"/>
</dbReference>
<feature type="region of interest" description="Disordered" evidence="1">
    <location>
        <begin position="113"/>
        <end position="161"/>
    </location>
</feature>
<feature type="compositionally biased region" description="Low complexity" evidence="1">
    <location>
        <begin position="113"/>
        <end position="127"/>
    </location>
</feature>
<protein>
    <submittedName>
        <fullName evidence="2">Uncharacterized protein</fullName>
    </submittedName>
</protein>
<gene>
    <name evidence="2" type="ORF">COHA_007213</name>
</gene>
<proteinExistence type="predicted"/>
<organism evidence="2 3">
    <name type="scientific">Chlorella ohadii</name>
    <dbReference type="NCBI Taxonomy" id="2649997"/>
    <lineage>
        <taxon>Eukaryota</taxon>
        <taxon>Viridiplantae</taxon>
        <taxon>Chlorophyta</taxon>
        <taxon>core chlorophytes</taxon>
        <taxon>Trebouxiophyceae</taxon>
        <taxon>Chlorellales</taxon>
        <taxon>Chlorellaceae</taxon>
        <taxon>Chlorella clade</taxon>
        <taxon>Chlorella</taxon>
    </lineage>
</organism>
<accession>A0AAD5DMV6</accession>
<reference evidence="2" key="1">
    <citation type="submission" date="2020-11" db="EMBL/GenBank/DDBJ databases">
        <title>Chlorella ohadii genome sequencing and assembly.</title>
        <authorList>
            <person name="Murik O."/>
            <person name="Treves H."/>
            <person name="Kedem I."/>
            <person name="Shotland Y."/>
            <person name="Kaplan A."/>
        </authorList>
    </citation>
    <scope>NUCLEOTIDE SEQUENCE</scope>
    <source>
        <strain evidence="2">1</strain>
    </source>
</reference>
<evidence type="ECO:0000313" key="3">
    <source>
        <dbReference type="Proteomes" id="UP001205105"/>
    </source>
</evidence>
<dbReference type="Proteomes" id="UP001205105">
    <property type="component" value="Unassembled WGS sequence"/>
</dbReference>
<dbReference type="AlphaFoldDB" id="A0AAD5DMV6"/>
<feature type="compositionally biased region" description="Pro residues" evidence="1">
    <location>
        <begin position="128"/>
        <end position="148"/>
    </location>
</feature>
<evidence type="ECO:0000256" key="1">
    <source>
        <dbReference type="SAM" id="MobiDB-lite"/>
    </source>
</evidence>
<feature type="compositionally biased region" description="Low complexity" evidence="1">
    <location>
        <begin position="149"/>
        <end position="158"/>
    </location>
</feature>
<evidence type="ECO:0000313" key="2">
    <source>
        <dbReference type="EMBL" id="KAI7839071.1"/>
    </source>
</evidence>